<dbReference type="EMBL" id="JADWYS010000001">
    <property type="protein sequence ID" value="MBG9389325.1"/>
    <property type="molecule type" value="Genomic_DNA"/>
</dbReference>
<dbReference type="GO" id="GO:0000150">
    <property type="term" value="F:DNA strand exchange activity"/>
    <property type="evidence" value="ECO:0007669"/>
    <property type="project" value="InterPro"/>
</dbReference>
<evidence type="ECO:0000313" key="2">
    <source>
        <dbReference type="EMBL" id="MBG9389325.1"/>
    </source>
</evidence>
<dbReference type="InterPro" id="IPR011109">
    <property type="entry name" value="DNA_bind_recombinase_dom"/>
</dbReference>
<evidence type="ECO:0000259" key="1">
    <source>
        <dbReference type="PROSITE" id="PS51736"/>
    </source>
</evidence>
<reference evidence="2" key="1">
    <citation type="submission" date="2020-11" db="EMBL/GenBank/DDBJ databases">
        <title>Bacterial whole genome sequence for Caenimonas sp. DR4.4.</title>
        <authorList>
            <person name="Le V."/>
            <person name="Ko S.-R."/>
            <person name="Ahn C.-Y."/>
            <person name="Oh H.-M."/>
        </authorList>
    </citation>
    <scope>NUCLEOTIDE SEQUENCE</scope>
    <source>
        <strain evidence="2">DR4.4</strain>
    </source>
</reference>
<dbReference type="Gene3D" id="3.40.50.1390">
    <property type="entry name" value="Resolvase, N-terminal catalytic domain"/>
    <property type="match status" value="1"/>
</dbReference>
<gene>
    <name evidence="2" type="ORF">I5803_14940</name>
</gene>
<dbReference type="Proteomes" id="UP000651050">
    <property type="component" value="Unassembled WGS sequence"/>
</dbReference>
<name>A0A931H6K4_9BURK</name>
<comment type="caution">
    <text evidence="2">The sequence shown here is derived from an EMBL/GenBank/DDBJ whole genome shotgun (WGS) entry which is preliminary data.</text>
</comment>
<protein>
    <submittedName>
        <fullName evidence="2">Recombinase family protein</fullName>
    </submittedName>
</protein>
<dbReference type="GO" id="GO:0003677">
    <property type="term" value="F:DNA binding"/>
    <property type="evidence" value="ECO:0007669"/>
    <property type="project" value="InterPro"/>
</dbReference>
<dbReference type="PROSITE" id="PS51736">
    <property type="entry name" value="RECOMBINASES_3"/>
    <property type="match status" value="1"/>
</dbReference>
<keyword evidence="3" id="KW-1185">Reference proteome</keyword>
<dbReference type="SMART" id="SM00857">
    <property type="entry name" value="Resolvase"/>
    <property type="match status" value="1"/>
</dbReference>
<dbReference type="InterPro" id="IPR038109">
    <property type="entry name" value="DNA_bind_recomb_sf"/>
</dbReference>
<organism evidence="2 3">
    <name type="scientific">Caenimonas aquaedulcis</name>
    <dbReference type="NCBI Taxonomy" id="2793270"/>
    <lineage>
        <taxon>Bacteria</taxon>
        <taxon>Pseudomonadati</taxon>
        <taxon>Pseudomonadota</taxon>
        <taxon>Betaproteobacteria</taxon>
        <taxon>Burkholderiales</taxon>
        <taxon>Comamonadaceae</taxon>
        <taxon>Caenimonas</taxon>
    </lineage>
</organism>
<dbReference type="AlphaFoldDB" id="A0A931H6K4"/>
<feature type="domain" description="Resolvase/invertase-type recombinase catalytic" evidence="1">
    <location>
        <begin position="1"/>
        <end position="144"/>
    </location>
</feature>
<dbReference type="InterPro" id="IPR036162">
    <property type="entry name" value="Resolvase-like_N_sf"/>
</dbReference>
<dbReference type="InterPro" id="IPR050639">
    <property type="entry name" value="SSR_resolvase"/>
</dbReference>
<dbReference type="Gene3D" id="3.90.1750.20">
    <property type="entry name" value="Putative Large Serine Recombinase, Chain B, Domain 2"/>
    <property type="match status" value="1"/>
</dbReference>
<dbReference type="Pfam" id="PF00239">
    <property type="entry name" value="Resolvase"/>
    <property type="match status" value="1"/>
</dbReference>
<accession>A0A931H6K4</accession>
<proteinExistence type="predicted"/>
<dbReference type="InterPro" id="IPR006119">
    <property type="entry name" value="Resolv_N"/>
</dbReference>
<dbReference type="CDD" id="cd00338">
    <property type="entry name" value="Ser_Recombinase"/>
    <property type="match status" value="1"/>
</dbReference>
<dbReference type="PANTHER" id="PTHR30461:SF23">
    <property type="entry name" value="DNA RECOMBINASE-RELATED"/>
    <property type="match status" value="1"/>
</dbReference>
<dbReference type="SUPFAM" id="SSF53041">
    <property type="entry name" value="Resolvase-like"/>
    <property type="match status" value="1"/>
</dbReference>
<evidence type="ECO:0000313" key="3">
    <source>
        <dbReference type="Proteomes" id="UP000651050"/>
    </source>
</evidence>
<dbReference type="PANTHER" id="PTHR30461">
    <property type="entry name" value="DNA-INVERTASE FROM LAMBDOID PROPHAGE"/>
    <property type="match status" value="1"/>
</dbReference>
<sequence>MSTDQQDLSIGIQRAAIRKYAVEQKLEVVATYEDSGRSGLVIRNRKGMLGLLRDIAEKDCAFSQVLVYDISRWGRFQNTDASAYYDYLCRLNGVEVIYVAEAFGDPTSPMATVIKGLKRAMAAEYSRELAVKTRAGQRRVVQMGFSLGSTPAIGYRRQVVSREGEMKGILGFGERKPMPSDRVRWVLGPSHEVALVRRIFRLYADPEMSISGLVNLLNREGLTNRNSKIFTHRIVRDLLTCETFAGNFVWGRSADVHAAGAATGHYEPVRNNGGIPAIISINQWEKTQRKISKGFWPKKGHQQLLDDLRKAFEKKPDATEIDLPGLGCSVPFTYRRAFGSMAAAYALIGIDPLAWLQRRTTAQHRSMAIASAFRGDVAAWLNLEGVPVTYVKGARHLLVNRCLKVGVDLVWQAHHKTGLKARLAKRAPGFDFDQMILMRMNDDGTAKDFFMFPRVHYFQLPLWIGETVFDAASAYHCPTGTSLIARLRHLVETQSIGNSLSDPL</sequence>
<dbReference type="Pfam" id="PF07508">
    <property type="entry name" value="Recombinase"/>
    <property type="match status" value="1"/>
</dbReference>